<dbReference type="InterPro" id="IPR039261">
    <property type="entry name" value="FNR_nucleotide-bd"/>
</dbReference>
<dbReference type="GO" id="GO:0005886">
    <property type="term" value="C:plasma membrane"/>
    <property type="evidence" value="ECO:0007669"/>
    <property type="project" value="TreeGrafter"/>
</dbReference>
<dbReference type="PANTHER" id="PTHR32361:SF9">
    <property type="entry name" value="FERRIC REDUCTASE TRANSMEMBRANE COMPONENT 3-RELATED"/>
    <property type="match status" value="1"/>
</dbReference>
<dbReference type="GO" id="GO:0006826">
    <property type="term" value="P:iron ion transport"/>
    <property type="evidence" value="ECO:0007669"/>
    <property type="project" value="TreeGrafter"/>
</dbReference>
<dbReference type="STRING" id="252740.A0A423W8X9"/>
<evidence type="ECO:0000256" key="8">
    <source>
        <dbReference type="SAM" id="MobiDB-lite"/>
    </source>
</evidence>
<feature type="compositionally biased region" description="Basic and acidic residues" evidence="8">
    <location>
        <begin position="1246"/>
        <end position="1256"/>
    </location>
</feature>
<feature type="region of interest" description="Disordered" evidence="8">
    <location>
        <begin position="1324"/>
        <end position="1360"/>
    </location>
</feature>
<feature type="transmembrane region" description="Helical" evidence="9">
    <location>
        <begin position="211"/>
        <end position="231"/>
    </location>
</feature>
<gene>
    <name evidence="11" type="ORF">VSDG_03038</name>
</gene>
<keyword evidence="4 9" id="KW-1133">Transmembrane helix</keyword>
<evidence type="ECO:0000256" key="3">
    <source>
        <dbReference type="ARBA" id="ARBA00022692"/>
    </source>
</evidence>
<dbReference type="SUPFAM" id="SSF52343">
    <property type="entry name" value="Ferredoxin reductase-like, C-terminal NADP-linked domain"/>
    <property type="match status" value="1"/>
</dbReference>
<keyword evidence="2" id="KW-0813">Transport</keyword>
<feature type="transmembrane region" description="Helical" evidence="9">
    <location>
        <begin position="874"/>
        <end position="896"/>
    </location>
</feature>
<feature type="compositionally biased region" description="Basic and acidic residues" evidence="8">
    <location>
        <begin position="1128"/>
        <end position="1141"/>
    </location>
</feature>
<keyword evidence="3 9" id="KW-0812">Transmembrane</keyword>
<evidence type="ECO:0000256" key="5">
    <source>
        <dbReference type="ARBA" id="ARBA00023065"/>
    </source>
</evidence>
<dbReference type="InterPro" id="IPR013112">
    <property type="entry name" value="FAD-bd_8"/>
</dbReference>
<dbReference type="EMBL" id="LJZO01000010">
    <property type="protein sequence ID" value="ROV99755.1"/>
    <property type="molecule type" value="Genomic_DNA"/>
</dbReference>
<feature type="transmembrane region" description="Helical" evidence="9">
    <location>
        <begin position="765"/>
        <end position="782"/>
    </location>
</feature>
<feature type="transmembrane region" description="Helical" evidence="9">
    <location>
        <begin position="802"/>
        <end position="820"/>
    </location>
</feature>
<dbReference type="SFLD" id="SFLDG01168">
    <property type="entry name" value="Ferric_reductase_subgroup_(FRE"/>
    <property type="match status" value="1"/>
</dbReference>
<feature type="compositionally biased region" description="Low complexity" evidence="8">
    <location>
        <begin position="638"/>
        <end position="648"/>
    </location>
</feature>
<feature type="compositionally biased region" description="Low complexity" evidence="8">
    <location>
        <begin position="539"/>
        <end position="552"/>
    </location>
</feature>
<feature type="compositionally biased region" description="Basic and acidic residues" evidence="8">
    <location>
        <begin position="615"/>
        <end position="626"/>
    </location>
</feature>
<dbReference type="Pfam" id="PF20684">
    <property type="entry name" value="Fung_rhodopsin"/>
    <property type="match status" value="1"/>
</dbReference>
<feature type="transmembrane region" description="Helical" evidence="9">
    <location>
        <begin position="908"/>
        <end position="928"/>
    </location>
</feature>
<keyword evidence="5" id="KW-0406">Ion transport</keyword>
<dbReference type="Pfam" id="PF08022">
    <property type="entry name" value="FAD_binding_8"/>
    <property type="match status" value="1"/>
</dbReference>
<dbReference type="GO" id="GO:0000293">
    <property type="term" value="F:ferric-chelate reductase activity"/>
    <property type="evidence" value="ECO:0007669"/>
    <property type="project" value="TreeGrafter"/>
</dbReference>
<proteinExistence type="predicted"/>
<dbReference type="OrthoDB" id="17725at2759"/>
<evidence type="ECO:0000256" key="6">
    <source>
        <dbReference type="ARBA" id="ARBA00023136"/>
    </source>
</evidence>
<accession>A0A423W8X9</accession>
<feature type="transmembrane region" description="Helical" evidence="9">
    <location>
        <begin position="251"/>
        <end position="270"/>
    </location>
</feature>
<keyword evidence="6 9" id="KW-0472">Membrane</keyword>
<dbReference type="Gene3D" id="3.40.50.80">
    <property type="entry name" value="Nucleotide-binding domain of ferredoxin-NADP reductase (FNR) module"/>
    <property type="match status" value="1"/>
</dbReference>
<evidence type="ECO:0000259" key="10">
    <source>
        <dbReference type="PROSITE" id="PS51384"/>
    </source>
</evidence>
<comment type="caution">
    <text evidence="11">The sequence shown here is derived from an EMBL/GenBank/DDBJ whole genome shotgun (WGS) entry which is preliminary data.</text>
</comment>
<dbReference type="CDD" id="cd06186">
    <property type="entry name" value="NOX_Duox_like_FAD_NADP"/>
    <property type="match status" value="1"/>
</dbReference>
<organism evidence="11 12">
    <name type="scientific">Cytospora chrysosperma</name>
    <name type="common">Cytospora canker fungus</name>
    <name type="synonym">Sphaeria chrysosperma</name>
    <dbReference type="NCBI Taxonomy" id="252740"/>
    <lineage>
        <taxon>Eukaryota</taxon>
        <taxon>Fungi</taxon>
        <taxon>Dikarya</taxon>
        <taxon>Ascomycota</taxon>
        <taxon>Pezizomycotina</taxon>
        <taxon>Sordariomycetes</taxon>
        <taxon>Sordariomycetidae</taxon>
        <taxon>Diaporthales</taxon>
        <taxon>Cytosporaceae</taxon>
        <taxon>Cytospora</taxon>
    </lineage>
</organism>
<evidence type="ECO:0000256" key="7">
    <source>
        <dbReference type="ARBA" id="ARBA00023180"/>
    </source>
</evidence>
<comment type="subcellular location">
    <subcellularLocation>
        <location evidence="1">Membrane</location>
        <topology evidence="1">Multi-pass membrane protein</topology>
    </subcellularLocation>
</comment>
<evidence type="ECO:0000313" key="11">
    <source>
        <dbReference type="EMBL" id="ROV99755.1"/>
    </source>
</evidence>
<dbReference type="InterPro" id="IPR051410">
    <property type="entry name" value="Ferric/Cupric_Reductase"/>
</dbReference>
<feature type="domain" description="FAD-binding FR-type" evidence="10">
    <location>
        <begin position="932"/>
        <end position="1091"/>
    </location>
</feature>
<feature type="region of interest" description="Disordered" evidence="8">
    <location>
        <begin position="449"/>
        <end position="681"/>
    </location>
</feature>
<feature type="transmembrane region" description="Helical" evidence="9">
    <location>
        <begin position="48"/>
        <end position="71"/>
    </location>
</feature>
<feature type="transmembrane region" description="Helical" evidence="9">
    <location>
        <begin position="125"/>
        <end position="156"/>
    </location>
</feature>
<evidence type="ECO:0000256" key="2">
    <source>
        <dbReference type="ARBA" id="ARBA00022448"/>
    </source>
</evidence>
<feature type="transmembrane region" description="Helical" evidence="9">
    <location>
        <begin position="176"/>
        <end position="199"/>
    </location>
</feature>
<dbReference type="GO" id="GO:0015677">
    <property type="term" value="P:copper ion import"/>
    <property type="evidence" value="ECO:0007669"/>
    <property type="project" value="TreeGrafter"/>
</dbReference>
<keyword evidence="7" id="KW-0325">Glycoprotein</keyword>
<name>A0A423W8X9_CYTCH</name>
<keyword evidence="12" id="KW-1185">Reference proteome</keyword>
<dbReference type="PANTHER" id="PTHR32361">
    <property type="entry name" value="FERRIC/CUPRIC REDUCTASE TRANSMEMBRANE COMPONENT"/>
    <property type="match status" value="1"/>
</dbReference>
<evidence type="ECO:0000256" key="9">
    <source>
        <dbReference type="SAM" id="Phobius"/>
    </source>
</evidence>
<feature type="compositionally biased region" description="Basic and acidic residues" evidence="8">
    <location>
        <begin position="1337"/>
        <end position="1348"/>
    </location>
</feature>
<dbReference type="Proteomes" id="UP000284375">
    <property type="component" value="Unassembled WGS sequence"/>
</dbReference>
<evidence type="ECO:0000313" key="12">
    <source>
        <dbReference type="Proteomes" id="UP000284375"/>
    </source>
</evidence>
<evidence type="ECO:0000256" key="1">
    <source>
        <dbReference type="ARBA" id="ARBA00004141"/>
    </source>
</evidence>
<sequence length="1360" mass="149107">MWDYGDGNRGPEMAIISIVVTALTVIAVSLRCYTMVAILKRFMVEDWLAVVTCLFQVAFCTFVLLGVSHGLGAHIEHVPVDQRPKALVWKWAGQVAYIVVSTMVKFVVGIFLLRLCVNNGWQRITIWVLLILVGLFNAFYVFIAIFQCQPVAFYWWRYTTNPPVTGKCNGHALATIPTYIAVLLGIAGDLILALLPITLIKKARLDKKTKISVVCVLSLGSLASVATIARIPYAQQLLSNPDYLYNFTDLAIWSIVECGIAITASSLATLRPLFVKLSILASNHFTSQFTSIKVGSPILPVFSNNNTTTLISSSRRHNTQDTNRNTAMTGMTGTTAASGVYELTSLREKTDGIQVEKEFEMSVITRGGSQDSIDQLEAEVNEVIRPGTAKLNAIRDRQQYGSIRSSPRSSLAPIQTSLWDSPTIVSSTVSAGSSMSSVGGAYPPDTASAQYKAAAQSPRSIASTRRSSFRHSHRQTQSSFSAPFGGVGTAHTEDGVRPTPQPPRFRHVSANSDVSLPTPGTPLSPAPSFHLPNRRHHQSIASTASGASSSASGHPRGTFGSANGVPPMPGARQYAHGEYTASANPDFTNPPAGLGNPQMTPTLGSHSPRVRFPHHFPEMIRETKEEKRRKRSGGYPGGSSSTPTTGTGDESDQELTGPQPSHFDGEEAPKKKKKKKRQDPTDEMRFISSVLFMEMAIGNHGLQDQPPGNWLADAFRESARLGRRVESLDVVDTSKRDLEIPPEEMEYLRELIRVLLDGRDIVARYNYVMLVLLAVFTALHLWEKRRFRLLELEYFFCFADRAGYVFIVNLPLLYLLAAKNQPLKLLTGRSYEALNIFHRRVGEFMCLEGLVHFIGMVTWQFALEPDWLTGDTDAWAYFTHPLVVEGIGTFLAYELLYFTSLGSFRQRWYELFLASHVILQVLALIFLFLHFHTARPYVLASLVIFVVDRAVWRLGLKSATLTADLTVLPDGETIMLSANWDKPSSRLRWFPWPRQNIKHGWKPTDHVFLTVPALGRSHALQAHPFTIASAAPHAGSTTTTNGDGVQQPAHCWLNLLIRAHGGFTADLLCYAHRHQHVAVRLDGPYGSTHALDMLRAADNAILVAGGSGIAVTFPLVWALLMDDHQEDLHDDDHHDDADASKRKTVVGPRRTARHKVHMLWIIHSDEHRAWVPRAVLDELVAAGLDLVVPPPTAVSGRPDVVGTVDGWIEEASSAGGQQQTAMVVSGPDGLNRMVRNTCTEAVSRGADVKTAVEKPRPSFAPELSETGPEPAPAAVTPVEDGTATEVVVLVSVADDPELETEDALLVKVLVGVIGPKRDDARDVTEASAAAWTPPQNAEKEGWGLRHLDQPGIGSLAGDIR</sequence>
<dbReference type="PROSITE" id="PS51384">
    <property type="entry name" value="FAD_FR"/>
    <property type="match status" value="1"/>
</dbReference>
<dbReference type="InterPro" id="IPR049326">
    <property type="entry name" value="Rhodopsin_dom_fungi"/>
</dbReference>
<protein>
    <recommendedName>
        <fullName evidence="10">FAD-binding FR-type domain-containing protein</fullName>
    </recommendedName>
</protein>
<feature type="region of interest" description="Disordered" evidence="8">
    <location>
        <begin position="1245"/>
        <end position="1276"/>
    </location>
</feature>
<feature type="region of interest" description="Disordered" evidence="8">
    <location>
        <begin position="1128"/>
        <end position="1148"/>
    </location>
</feature>
<reference evidence="11 12" key="1">
    <citation type="submission" date="2015-09" db="EMBL/GenBank/DDBJ databases">
        <title>Host preference determinants of Valsa canker pathogens revealed by comparative genomics.</title>
        <authorList>
            <person name="Yin Z."/>
            <person name="Huang L."/>
        </authorList>
    </citation>
    <scope>NUCLEOTIDE SEQUENCE [LARGE SCALE GENOMIC DNA]</scope>
    <source>
        <strain evidence="11 12">YSFL</strain>
    </source>
</reference>
<dbReference type="GO" id="GO:0006879">
    <property type="term" value="P:intracellular iron ion homeostasis"/>
    <property type="evidence" value="ECO:0007669"/>
    <property type="project" value="TreeGrafter"/>
</dbReference>
<dbReference type="InterPro" id="IPR013130">
    <property type="entry name" value="Fe3_Rdtase_TM_dom"/>
</dbReference>
<dbReference type="Pfam" id="PF01794">
    <property type="entry name" value="Ferric_reduct"/>
    <property type="match status" value="1"/>
</dbReference>
<feature type="transmembrane region" description="Helical" evidence="9">
    <location>
        <begin position="841"/>
        <end position="862"/>
    </location>
</feature>
<feature type="compositionally biased region" description="Low complexity" evidence="8">
    <location>
        <begin position="1265"/>
        <end position="1276"/>
    </location>
</feature>
<feature type="transmembrane region" description="Helical" evidence="9">
    <location>
        <begin position="13"/>
        <end position="36"/>
    </location>
</feature>
<dbReference type="InterPro" id="IPR017927">
    <property type="entry name" value="FAD-bd_FR_type"/>
</dbReference>
<feature type="transmembrane region" description="Helical" evidence="9">
    <location>
        <begin position="91"/>
        <end position="113"/>
    </location>
</feature>
<evidence type="ECO:0000256" key="4">
    <source>
        <dbReference type="ARBA" id="ARBA00022989"/>
    </source>
</evidence>